<feature type="region of interest" description="Disordered" evidence="1">
    <location>
        <begin position="32"/>
        <end position="93"/>
    </location>
</feature>
<sequence length="292" mass="33372">MINLSISDISDDDIIPESSSVTFRPKVNFKVRHVKRQDKPSPNPSQLQRSEGKNIENVSENGKNENVDFLKKNQNYKEEDKEADDEIPSDIDMMDKGLESSKFTLKSRKVDNLLVVSSEEDEELQKPTTEYYFEKYGYQGKVLPNKGNQMNNTNLMDENVSFEKDEELIDPPVDMSISNPDHPLKNKEITEALFTDLDDIDDSDADSIDKYDDSFQLGVGKDKTKILCTNSSYQLALSKFTSKIASLHQLKEKTDTEILHLTKEYEQVLSKQQEMINKAFKMPQSTTDSTES</sequence>
<organism evidence="2 3">
    <name type="scientific">Pichia inconspicua</name>
    <dbReference type="NCBI Taxonomy" id="52247"/>
    <lineage>
        <taxon>Eukaryota</taxon>
        <taxon>Fungi</taxon>
        <taxon>Dikarya</taxon>
        <taxon>Ascomycota</taxon>
        <taxon>Saccharomycotina</taxon>
        <taxon>Pichiomycetes</taxon>
        <taxon>Pichiales</taxon>
        <taxon>Pichiaceae</taxon>
        <taxon>Pichia</taxon>
    </lineage>
</organism>
<gene>
    <name evidence="2" type="ORF">CANINC_002788</name>
</gene>
<evidence type="ECO:0000313" key="3">
    <source>
        <dbReference type="Proteomes" id="UP000307173"/>
    </source>
</evidence>
<feature type="compositionally biased region" description="Basic and acidic residues" evidence="1">
    <location>
        <begin position="62"/>
        <end position="80"/>
    </location>
</feature>
<evidence type="ECO:0000256" key="1">
    <source>
        <dbReference type="SAM" id="MobiDB-lite"/>
    </source>
</evidence>
<dbReference type="EMBL" id="SELW01000463">
    <property type="protein sequence ID" value="TID26256.1"/>
    <property type="molecule type" value="Genomic_DNA"/>
</dbReference>
<comment type="caution">
    <text evidence="2">The sequence shown here is derived from an EMBL/GenBank/DDBJ whole genome shotgun (WGS) entry which is preliminary data.</text>
</comment>
<dbReference type="AlphaFoldDB" id="A0A4T0X0S0"/>
<evidence type="ECO:0000313" key="2">
    <source>
        <dbReference type="EMBL" id="TID26256.1"/>
    </source>
</evidence>
<accession>A0A4T0X0S0</accession>
<proteinExistence type="predicted"/>
<reference evidence="2 3" key="1">
    <citation type="journal article" date="2019" name="Front. Genet.">
        <title>Whole-Genome Sequencing of the Opportunistic Yeast Pathogen Candida inconspicua Uncovers Its Hybrid Origin.</title>
        <authorList>
            <person name="Mixao V."/>
            <person name="Hansen A.P."/>
            <person name="Saus E."/>
            <person name="Boekhout T."/>
            <person name="Lass-Florl C."/>
            <person name="Gabaldon T."/>
        </authorList>
    </citation>
    <scope>NUCLEOTIDE SEQUENCE [LARGE SCALE GENOMIC DNA]</scope>
    <source>
        <strain evidence="2 3">CBS 180</strain>
    </source>
</reference>
<keyword evidence="3" id="KW-1185">Reference proteome</keyword>
<protein>
    <submittedName>
        <fullName evidence="2">Uncharacterized protein</fullName>
    </submittedName>
</protein>
<name>A0A4T0X0S0_9ASCO</name>
<dbReference type="Proteomes" id="UP000307173">
    <property type="component" value="Unassembled WGS sequence"/>
</dbReference>